<keyword evidence="2" id="KW-1185">Reference proteome</keyword>
<protein>
    <submittedName>
        <fullName evidence="1">Uncharacterized protein</fullName>
    </submittedName>
</protein>
<dbReference type="AlphaFoldDB" id="E0WUG3"/>
<reference evidence="1" key="1">
    <citation type="journal article" date="2009" name="Environ. Microbiol.">
        <title>Dynamics of genome evolution in facultative symbionts of aphids.</title>
        <authorList>
            <person name="Degnan P.H."/>
            <person name="Leonardo T.E."/>
            <person name="Cass B.N."/>
            <person name="Hurwitz B."/>
            <person name="Stern D."/>
            <person name="Gibbs R.A."/>
            <person name="Richards S."/>
            <person name="Moran N.A."/>
        </authorList>
    </citation>
    <scope>NUCLEOTIDE SEQUENCE [LARGE SCALE GENOMIC DNA]</scope>
    <source>
        <strain evidence="1">LSR1</strain>
    </source>
</reference>
<accession>E0WUG3</accession>
<organism evidence="1 2">
    <name type="scientific">Candidatus Regiella insecticola LSR1</name>
    <dbReference type="NCBI Taxonomy" id="663321"/>
    <lineage>
        <taxon>Bacteria</taxon>
        <taxon>Pseudomonadati</taxon>
        <taxon>Pseudomonadota</taxon>
        <taxon>Gammaproteobacteria</taxon>
        <taxon>Enterobacterales</taxon>
        <taxon>Enterobacteriaceae</taxon>
        <taxon>aphid secondary symbionts</taxon>
        <taxon>Candidatus Regiella</taxon>
    </lineage>
</organism>
<gene>
    <name evidence="1" type="ORF">REG_1744</name>
</gene>
<proteinExistence type="predicted"/>
<sequence length="271" mass="31235">MCVIANYHRATSEGVNNFYNQKVPIPVHELIDKLKNGTAQKDKSTLATIWSTIKEFFCGSDEKKVCDAFYTLFDKNSSQDDRTKALLEFISYFTAESKQPLTWYSAPDGSPSFVVSMKFSEGTFYSLPMAFSELAEAYNQLAYGQFGHKNEKLAKSLYKHINYVSDPNAPEYPNDPKVYENFTKFLADNPHNVSSFADMLKNITNELLFNEIIDSHVRKLIDSEENNSSWMDYLDITKHLEDFSGIRLRERPITNSKKINHSLANFFRYHC</sequence>
<evidence type="ECO:0000313" key="1">
    <source>
        <dbReference type="EMBL" id="EFL91351.1"/>
    </source>
</evidence>
<dbReference type="Proteomes" id="UP000005726">
    <property type="component" value="Unassembled WGS sequence"/>
</dbReference>
<dbReference type="RefSeq" id="WP_006705352.1">
    <property type="nucleotide sequence ID" value="NZ_CAWLGB010000074.1"/>
</dbReference>
<name>E0WUG3_9ENTR</name>
<evidence type="ECO:0000313" key="2">
    <source>
        <dbReference type="Proteomes" id="UP000005726"/>
    </source>
</evidence>
<dbReference type="HOGENOM" id="CLU_1025599_0_0_6"/>
<dbReference type="EMBL" id="GL379662">
    <property type="protein sequence ID" value="EFL91351.1"/>
    <property type="molecule type" value="Genomic_DNA"/>
</dbReference>